<name>A0ACC0CXV7_9PEZI</name>
<comment type="caution">
    <text evidence="1">The sequence shown here is derived from an EMBL/GenBank/DDBJ whole genome shotgun (WGS) entry which is preliminary data.</text>
</comment>
<reference evidence="1 2" key="1">
    <citation type="journal article" date="2022" name="New Phytol.">
        <title>Ecological generalism drives hyperdiversity of secondary metabolite gene clusters in xylarialean endophytes.</title>
        <authorList>
            <person name="Franco M.E.E."/>
            <person name="Wisecaver J.H."/>
            <person name="Arnold A.E."/>
            <person name="Ju Y.M."/>
            <person name="Slot J.C."/>
            <person name="Ahrendt S."/>
            <person name="Moore L.P."/>
            <person name="Eastman K.E."/>
            <person name="Scott K."/>
            <person name="Konkel Z."/>
            <person name="Mondo S.J."/>
            <person name="Kuo A."/>
            <person name="Hayes R.D."/>
            <person name="Haridas S."/>
            <person name="Andreopoulos B."/>
            <person name="Riley R."/>
            <person name="LaButti K."/>
            <person name="Pangilinan J."/>
            <person name="Lipzen A."/>
            <person name="Amirebrahimi M."/>
            <person name="Yan J."/>
            <person name="Adam C."/>
            <person name="Keymanesh K."/>
            <person name="Ng V."/>
            <person name="Louie K."/>
            <person name="Northen T."/>
            <person name="Drula E."/>
            <person name="Henrissat B."/>
            <person name="Hsieh H.M."/>
            <person name="Youens-Clark K."/>
            <person name="Lutzoni F."/>
            <person name="Miadlikowska J."/>
            <person name="Eastwood D.C."/>
            <person name="Hamelin R.C."/>
            <person name="Grigoriev I.V."/>
            <person name="U'Ren J.M."/>
        </authorList>
    </citation>
    <scope>NUCLEOTIDE SEQUENCE [LARGE SCALE GENOMIC DNA]</scope>
    <source>
        <strain evidence="1 2">ER1909</strain>
    </source>
</reference>
<sequence length="461" mass="52958">MNASRTHFWVGIPLPEKASKLIKLLQDIREQLGLTYDANSVFDPFRSREKVSIRHLVKMRSLVPSMSKQDWESLETIFPFKFFTRMSVISELVYSRHPFIRFQTTEIPWDQFIAPFDLLAFYYPYYTPDLRAMKVLHIVDFLRERFHYSHSSPLEPHEILLVLKSCYREADDPRDLVISVYTIAEHAESASKDALDGVDYSLSVKELFRMTALRLGPLCFSVSGKSDDLPSWVPDWRVTSNVFRLNHDEATFHASPHKNGGQFSADGDILQCEALLIDVIQQTSGFLPSRRDCDHYNASSGNAVVFDEWFTFANEHSKRNASKDDVFLEYIDTIQARGCNHRWEPTEPESSKFRIEQARKFLDFLQIENSKETLGVKLFFAACLPSHGRKFGVTRSGRFCLVPGDTRNGDSVCIPHGNKVPVIWRRVSDLYVNIGECYVHGLMHGKVELLSEIGGQLFRLA</sequence>
<evidence type="ECO:0000313" key="2">
    <source>
        <dbReference type="Proteomes" id="UP001497680"/>
    </source>
</evidence>
<dbReference type="Proteomes" id="UP001497680">
    <property type="component" value="Unassembled WGS sequence"/>
</dbReference>
<accession>A0ACC0CXV7</accession>
<organism evidence="1 2">
    <name type="scientific">Hypoxylon rubiginosum</name>
    <dbReference type="NCBI Taxonomy" id="110542"/>
    <lineage>
        <taxon>Eukaryota</taxon>
        <taxon>Fungi</taxon>
        <taxon>Dikarya</taxon>
        <taxon>Ascomycota</taxon>
        <taxon>Pezizomycotina</taxon>
        <taxon>Sordariomycetes</taxon>
        <taxon>Xylariomycetidae</taxon>
        <taxon>Xylariales</taxon>
        <taxon>Hypoxylaceae</taxon>
        <taxon>Hypoxylon</taxon>
    </lineage>
</organism>
<proteinExistence type="predicted"/>
<keyword evidence="2" id="KW-1185">Reference proteome</keyword>
<gene>
    <name evidence="1" type="ORF">F4821DRAFT_162173</name>
</gene>
<protein>
    <submittedName>
        <fullName evidence="1">Uncharacterized protein</fullName>
    </submittedName>
</protein>
<evidence type="ECO:0000313" key="1">
    <source>
        <dbReference type="EMBL" id="KAI6085131.1"/>
    </source>
</evidence>
<dbReference type="EMBL" id="MU394329">
    <property type="protein sequence ID" value="KAI6085131.1"/>
    <property type="molecule type" value="Genomic_DNA"/>
</dbReference>